<keyword evidence="2" id="KW-1133">Transmembrane helix</keyword>
<organism evidence="3 4">
    <name type="scientific">Lentzea cavernae</name>
    <dbReference type="NCBI Taxonomy" id="2020703"/>
    <lineage>
        <taxon>Bacteria</taxon>
        <taxon>Bacillati</taxon>
        <taxon>Actinomycetota</taxon>
        <taxon>Actinomycetes</taxon>
        <taxon>Pseudonocardiales</taxon>
        <taxon>Pseudonocardiaceae</taxon>
        <taxon>Lentzea</taxon>
    </lineage>
</organism>
<feature type="compositionally biased region" description="Polar residues" evidence="1">
    <location>
        <begin position="63"/>
        <end position="72"/>
    </location>
</feature>
<evidence type="ECO:0000256" key="1">
    <source>
        <dbReference type="SAM" id="MobiDB-lite"/>
    </source>
</evidence>
<name>A0ABQ3MNB5_9PSEU</name>
<sequence>MTADVHADRLTWWLLTSVFGLLAAIDVALAVTERAIWPYALAALLLAASAWSARQALRPFPSSGASGSTVARTGTPAPDRSRFSRLEV</sequence>
<dbReference type="EMBL" id="BNAR01000013">
    <property type="protein sequence ID" value="GHH53685.1"/>
    <property type="molecule type" value="Genomic_DNA"/>
</dbReference>
<dbReference type="Proteomes" id="UP000605568">
    <property type="component" value="Unassembled WGS sequence"/>
</dbReference>
<evidence type="ECO:0000313" key="4">
    <source>
        <dbReference type="Proteomes" id="UP000605568"/>
    </source>
</evidence>
<keyword evidence="2" id="KW-0812">Transmembrane</keyword>
<keyword evidence="4" id="KW-1185">Reference proteome</keyword>
<evidence type="ECO:0000256" key="2">
    <source>
        <dbReference type="SAM" id="Phobius"/>
    </source>
</evidence>
<accession>A0ABQ3MNB5</accession>
<protein>
    <recommendedName>
        <fullName evidence="5">MYXO-CTERM domain-containing protein</fullName>
    </recommendedName>
</protein>
<reference evidence="4" key="1">
    <citation type="journal article" date="2019" name="Int. J. Syst. Evol. Microbiol.">
        <title>The Global Catalogue of Microorganisms (GCM) 10K type strain sequencing project: providing services to taxonomists for standard genome sequencing and annotation.</title>
        <authorList>
            <consortium name="The Broad Institute Genomics Platform"/>
            <consortium name="The Broad Institute Genome Sequencing Center for Infectious Disease"/>
            <person name="Wu L."/>
            <person name="Ma J."/>
        </authorList>
    </citation>
    <scope>NUCLEOTIDE SEQUENCE [LARGE SCALE GENOMIC DNA]</scope>
    <source>
        <strain evidence="4">CGMCC 4.7367</strain>
    </source>
</reference>
<feature type="transmembrane region" description="Helical" evidence="2">
    <location>
        <begin position="12"/>
        <end position="30"/>
    </location>
</feature>
<gene>
    <name evidence="3" type="ORF">GCM10017774_67400</name>
</gene>
<keyword evidence="2" id="KW-0472">Membrane</keyword>
<comment type="caution">
    <text evidence="3">The sequence shown here is derived from an EMBL/GenBank/DDBJ whole genome shotgun (WGS) entry which is preliminary data.</text>
</comment>
<evidence type="ECO:0008006" key="5">
    <source>
        <dbReference type="Google" id="ProtNLM"/>
    </source>
</evidence>
<feature type="compositionally biased region" description="Basic and acidic residues" evidence="1">
    <location>
        <begin position="79"/>
        <end position="88"/>
    </location>
</feature>
<evidence type="ECO:0000313" key="3">
    <source>
        <dbReference type="EMBL" id="GHH53685.1"/>
    </source>
</evidence>
<feature type="region of interest" description="Disordered" evidence="1">
    <location>
        <begin position="59"/>
        <end position="88"/>
    </location>
</feature>
<proteinExistence type="predicted"/>